<proteinExistence type="predicted"/>
<dbReference type="AlphaFoldDB" id="Q2AAB0"/>
<feature type="region of interest" description="Disordered" evidence="1">
    <location>
        <begin position="29"/>
        <end position="64"/>
    </location>
</feature>
<name>Q2AAB0_ASPOF</name>
<protein>
    <submittedName>
        <fullName evidence="2">Uncharacterized protein</fullName>
    </submittedName>
</protein>
<evidence type="ECO:0000256" key="1">
    <source>
        <dbReference type="SAM" id="MobiDB-lite"/>
    </source>
</evidence>
<accession>Q2AAB0</accession>
<organism evidence="2">
    <name type="scientific">Asparagus officinalis</name>
    <name type="common">Garden asparagus</name>
    <dbReference type="NCBI Taxonomy" id="4686"/>
    <lineage>
        <taxon>Eukaryota</taxon>
        <taxon>Viridiplantae</taxon>
        <taxon>Streptophyta</taxon>
        <taxon>Embryophyta</taxon>
        <taxon>Tracheophyta</taxon>
        <taxon>Spermatophyta</taxon>
        <taxon>Magnoliopsida</taxon>
        <taxon>Liliopsida</taxon>
        <taxon>Asparagales</taxon>
        <taxon>Asparagaceae</taxon>
        <taxon>Asparagoideae</taxon>
        <taxon>Asparagus</taxon>
    </lineage>
</organism>
<sequence length="465" mass="52493">MVPYTTLEGGFIWVHPNLLVDRQWTSVDSKKSKSRHQGPVEDRAEHGSVQTEKTDRTDPNRPEKIDFMSTGRFSSVVQILVKTKPNRPLHTPSGGKEYLKKYPEAVVAPPRLEEEVTDKAPMSAHDPKGKELCYNKALRKDVLESLKGPFQFDVLAQLGNIPARITLFVLLRLSRSTREAFREALADNETFLDFIPPNPTKKTLEAYPQCHQIFQGRMPCITFSLEDMHVSKPKHDRPLYFIGYISFIRVDRIQVGPGSSLSIIPLRLIRYLGGSTTSVVDNGNHHLWLQCFKHSSSRQNQTQIHNNLIVPSTLHQCIKYVDKSGEVRTVIAEKQPFKGVENYFTDSIHYLNGEPIDVPLVEDLDSGNEADTESDYEHGLIFNNIEPIIIDLESSSANGISDLLPRLYVESALHMLIQSSLVASRRQIESSQAVFIVPAKNNGQKDIIFGRTDGPIQTLQEESQK</sequence>
<reference evidence="2" key="1">
    <citation type="submission" date="2006-03" db="EMBL/GenBank/DDBJ databases">
        <title>Comparative Sequence and Genetic Analyses of Asparagus BACs Reveal No Microsynteny with Onion or Rice.</title>
        <authorList>
            <person name="Jernej J."/>
            <person name="Telgmann A."/>
            <person name="Jung C."/>
            <person name="Cheung F."/>
            <person name="Havey M.J."/>
            <person name="Town C.D."/>
        </authorList>
    </citation>
    <scope>NUCLEOTIDE SEQUENCE</scope>
</reference>
<dbReference type="EMBL" id="AC183433">
    <property type="protein sequence ID" value="ABD63076.1"/>
    <property type="molecule type" value="Genomic_DNA"/>
</dbReference>
<feature type="compositionally biased region" description="Basic and acidic residues" evidence="1">
    <location>
        <begin position="38"/>
        <end position="64"/>
    </location>
</feature>
<gene>
    <name evidence="2" type="ORF">17.t00003</name>
</gene>
<evidence type="ECO:0000313" key="2">
    <source>
        <dbReference type="EMBL" id="ABD63076.1"/>
    </source>
</evidence>